<protein>
    <submittedName>
        <fullName evidence="1">Uncharacterized protein</fullName>
    </submittedName>
</protein>
<proteinExistence type="predicted"/>
<dbReference type="EMBL" id="CP009056">
    <property type="protein sequence ID" value="AJA44790.1"/>
    <property type="molecule type" value="Genomic_DNA"/>
</dbReference>
<reference evidence="1 2" key="1">
    <citation type="journal article" date="2014" name="Appl. Environ. Microbiol.">
        <title>Gut symbionts from distinct hosts exhibit genotoxic activity via divergent colibactin biosynthetic pathways.</title>
        <authorList>
            <person name="Engel P."/>
            <person name="Vizcaino M.I."/>
            <person name="Crawford J.M."/>
        </authorList>
    </citation>
    <scope>NUCLEOTIDE SEQUENCE [LARGE SCALE GENOMIC DNA]</scope>
    <source>
        <strain evidence="1 2">PEB0191</strain>
    </source>
</reference>
<dbReference type="SUPFAM" id="SSF160424">
    <property type="entry name" value="BH3703-like"/>
    <property type="match status" value="1"/>
</dbReference>
<organism evidence="1 2">
    <name type="scientific">Frischella perrara</name>
    <dbReference type="NCBI Taxonomy" id="1267021"/>
    <lineage>
        <taxon>Bacteria</taxon>
        <taxon>Pseudomonadati</taxon>
        <taxon>Pseudomonadota</taxon>
        <taxon>Gammaproteobacteria</taxon>
        <taxon>Orbales</taxon>
        <taxon>Orbaceae</taxon>
        <taxon>Frischella</taxon>
    </lineage>
</organism>
<sequence>MLKNNSIYNEIGQLLFNIAPDGAKTVIMKAELSPEGDHCKCQFDYINKSNDIKRFLGGSRANRDMLDYLVKLRQYSIDNNLTNGLPAWVGCIVTVDIENAKIDIEFKYEPFIER</sequence>
<dbReference type="AlphaFoldDB" id="A0A0A7RZQ5"/>
<keyword evidence="2" id="KW-1185">Reference proteome</keyword>
<evidence type="ECO:0000313" key="1">
    <source>
        <dbReference type="EMBL" id="AJA44790.1"/>
    </source>
</evidence>
<dbReference type="HOGENOM" id="CLU_170224_0_0_6"/>
<dbReference type="InterPro" id="IPR036170">
    <property type="entry name" value="YezG-like_sf"/>
</dbReference>
<accession>A0A0A7RZQ5</accession>
<dbReference type="OrthoDB" id="8598731at2"/>
<evidence type="ECO:0000313" key="2">
    <source>
        <dbReference type="Proteomes" id="UP000030901"/>
    </source>
</evidence>
<dbReference type="RefSeq" id="WP_039104396.1">
    <property type="nucleotide sequence ID" value="NZ_CP009056.1"/>
</dbReference>
<dbReference type="Proteomes" id="UP000030901">
    <property type="component" value="Chromosome"/>
</dbReference>
<dbReference type="STRING" id="1267021.FPB0191_00964"/>
<gene>
    <name evidence="1" type="ORF">FPB0191_00964</name>
</gene>
<name>A0A0A7RZQ5_FRIPE</name>
<dbReference type="Gene3D" id="3.30.500.20">
    <property type="entry name" value="BH3703-like domains"/>
    <property type="match status" value="1"/>
</dbReference>
<dbReference type="KEGG" id="fpp:FPB0191_00964"/>